<evidence type="ECO:0000256" key="7">
    <source>
        <dbReference type="SAM" id="Phobius"/>
    </source>
</evidence>
<dbReference type="InterPro" id="IPR002751">
    <property type="entry name" value="CbiM/NikMN"/>
</dbReference>
<name>A0A9D2WN41_9FIRM</name>
<dbReference type="PANTHER" id="PTHR34229:SF1">
    <property type="entry name" value="METAL TRANSPORT PROTEIN HI_1621-RELATED"/>
    <property type="match status" value="1"/>
</dbReference>
<dbReference type="GO" id="GO:0005886">
    <property type="term" value="C:plasma membrane"/>
    <property type="evidence" value="ECO:0007669"/>
    <property type="project" value="UniProtKB-SubCell"/>
</dbReference>
<comment type="subcellular location">
    <subcellularLocation>
        <location evidence="1">Cell membrane</location>
        <topology evidence="1">Multi-pass membrane protein</topology>
    </subcellularLocation>
</comment>
<protein>
    <submittedName>
        <fullName evidence="9">Fused nickel transport protein NikMN</fullName>
    </submittedName>
</protein>
<keyword evidence="10" id="KW-1185">Reference proteome</keyword>
<keyword evidence="3" id="KW-1003">Cell membrane</keyword>
<feature type="transmembrane region" description="Helical" evidence="7">
    <location>
        <begin position="145"/>
        <end position="163"/>
    </location>
</feature>
<feature type="transmembrane region" description="Helical" evidence="7">
    <location>
        <begin position="175"/>
        <end position="194"/>
    </location>
</feature>
<dbReference type="InterPro" id="IPR025937">
    <property type="entry name" value="PDGLE_dom"/>
</dbReference>
<sequence length="369" mass="39246">MVHAGYFSLVLEEKGMNSVIKLLRLVQTFLKGWFYMHIPDNYLSPSTCAVLATAMIPVWTTAIKKVKEEITSSKMPLLGIGAAFTFLIMMFNVPLPGGTTGHAVGGTLLAILLGPWAACISLTVALLIQALLFGDGGILAFGANCFNLAFVLPFTGYFIYQFIKERVTSERGEYIGMALGSYLGINVSALCAAIEFGLQPLLFKSAAGLPLYSPYPLAISIPSMVIPHILVAGFVEVVFTVAIVVFIKKASPGAIYAGPKHKIKPVYGLLAALICLSPLGLLASGTAWGEWSVEEIKDVVSGGQALGYVPPGMEQGFSFAAVLPDYTFHGLPDVAAYILSAVAGVAVLLIIFKILGLSKNKTGAYPDER</sequence>
<evidence type="ECO:0000256" key="6">
    <source>
        <dbReference type="ARBA" id="ARBA00023136"/>
    </source>
</evidence>
<organism evidence="9 10">
    <name type="scientific">Sporotomaculum syntrophicum</name>
    <dbReference type="NCBI Taxonomy" id="182264"/>
    <lineage>
        <taxon>Bacteria</taxon>
        <taxon>Bacillati</taxon>
        <taxon>Bacillota</taxon>
        <taxon>Clostridia</taxon>
        <taxon>Eubacteriales</taxon>
        <taxon>Desulfallaceae</taxon>
        <taxon>Sporotomaculum</taxon>
    </lineage>
</organism>
<evidence type="ECO:0000259" key="8">
    <source>
        <dbReference type="Pfam" id="PF13190"/>
    </source>
</evidence>
<feature type="transmembrane region" description="Helical" evidence="7">
    <location>
        <begin position="225"/>
        <end position="247"/>
    </location>
</feature>
<evidence type="ECO:0000313" key="9">
    <source>
        <dbReference type="EMBL" id="KAF1083928.1"/>
    </source>
</evidence>
<feature type="transmembrane region" description="Helical" evidence="7">
    <location>
        <begin position="107"/>
        <end position="133"/>
    </location>
</feature>
<proteinExistence type="predicted"/>
<feature type="transmembrane region" description="Helical" evidence="7">
    <location>
        <begin position="42"/>
        <end position="63"/>
    </location>
</feature>
<keyword evidence="4 7" id="KW-0812">Transmembrane</keyword>
<dbReference type="PANTHER" id="PTHR34229">
    <property type="entry name" value="METAL TRANSPORT PROTEIN HI_1621-RELATED"/>
    <property type="match status" value="1"/>
</dbReference>
<evidence type="ECO:0000313" key="10">
    <source>
        <dbReference type="Proteomes" id="UP000798488"/>
    </source>
</evidence>
<keyword evidence="5 7" id="KW-1133">Transmembrane helix</keyword>
<reference evidence="9" key="1">
    <citation type="submission" date="2016-02" db="EMBL/GenBank/DDBJ databases">
        <title>Draft Genome Sequence of Sporotomaculum syntrophicum Strain FB, a Syntrophic Benzoate Degrader.</title>
        <authorList>
            <person name="Nobu M.K."/>
            <person name="Narihiro T."/>
            <person name="Qiu Y.-L."/>
            <person name="Ohashi A."/>
            <person name="Liu W.-T."/>
            <person name="Yuji S."/>
        </authorList>
    </citation>
    <scope>NUCLEOTIDE SEQUENCE</scope>
    <source>
        <strain evidence="9">FB</strain>
    </source>
</reference>
<evidence type="ECO:0000256" key="1">
    <source>
        <dbReference type="ARBA" id="ARBA00004651"/>
    </source>
</evidence>
<dbReference type="NCBIfam" id="NF008873">
    <property type="entry name" value="PRK11909.1"/>
    <property type="match status" value="1"/>
</dbReference>
<evidence type="ECO:0000256" key="3">
    <source>
        <dbReference type="ARBA" id="ARBA00022475"/>
    </source>
</evidence>
<gene>
    <name evidence="9" type="primary">nikMN</name>
    <name evidence="9" type="ORF">SPSYN_02840</name>
</gene>
<evidence type="ECO:0000256" key="2">
    <source>
        <dbReference type="ARBA" id="ARBA00022448"/>
    </source>
</evidence>
<dbReference type="EMBL" id="LSRS01000008">
    <property type="protein sequence ID" value="KAF1083928.1"/>
    <property type="molecule type" value="Genomic_DNA"/>
</dbReference>
<dbReference type="GO" id="GO:0000041">
    <property type="term" value="P:transition metal ion transport"/>
    <property type="evidence" value="ECO:0007669"/>
    <property type="project" value="InterPro"/>
</dbReference>
<dbReference type="Pfam" id="PF01891">
    <property type="entry name" value="CbiM"/>
    <property type="match status" value="1"/>
</dbReference>
<dbReference type="Proteomes" id="UP000798488">
    <property type="component" value="Unassembled WGS sequence"/>
</dbReference>
<feature type="transmembrane region" description="Helical" evidence="7">
    <location>
        <begin position="334"/>
        <end position="355"/>
    </location>
</feature>
<feature type="transmembrane region" description="Helical" evidence="7">
    <location>
        <begin position="75"/>
        <end position="95"/>
    </location>
</feature>
<evidence type="ECO:0000256" key="4">
    <source>
        <dbReference type="ARBA" id="ARBA00022692"/>
    </source>
</evidence>
<comment type="caution">
    <text evidence="9">The sequence shown here is derived from an EMBL/GenBank/DDBJ whole genome shotgun (WGS) entry which is preliminary data.</text>
</comment>
<accession>A0A9D2WN41</accession>
<dbReference type="Gene3D" id="1.10.1760.20">
    <property type="match status" value="1"/>
</dbReference>
<keyword evidence="2" id="KW-0813">Transport</keyword>
<evidence type="ECO:0000256" key="5">
    <source>
        <dbReference type="ARBA" id="ARBA00022989"/>
    </source>
</evidence>
<dbReference type="NCBIfam" id="NF005598">
    <property type="entry name" value="PRK07331.1"/>
    <property type="match status" value="1"/>
</dbReference>
<dbReference type="AlphaFoldDB" id="A0A9D2WN41"/>
<keyword evidence="6 7" id="KW-0472">Membrane</keyword>
<feature type="domain" description="PDGLE" evidence="8">
    <location>
        <begin position="266"/>
        <end position="357"/>
    </location>
</feature>
<dbReference type="Pfam" id="PF13190">
    <property type="entry name" value="PDGLE"/>
    <property type="match status" value="1"/>
</dbReference>
<feature type="transmembrane region" description="Helical" evidence="7">
    <location>
        <begin position="267"/>
        <end position="288"/>
    </location>
</feature>